<dbReference type="InterPro" id="IPR050999">
    <property type="entry name" value="ADP-ribosyltransferase_ARG"/>
</dbReference>
<dbReference type="GO" id="GO:0046677">
    <property type="term" value="P:response to antibiotic"/>
    <property type="evidence" value="ECO:0007669"/>
    <property type="project" value="UniProtKB-ARBA"/>
</dbReference>
<protein>
    <recommendedName>
        <fullName evidence="10">NAD(P)(+)--arginine ADP-ribosyltransferase</fullName>
        <ecNumber evidence="10">2.4.2.31</ecNumber>
    </recommendedName>
    <alternativeName>
        <fullName evidence="10">Mono(ADP-ribosyl)transferase</fullName>
    </alternativeName>
</protein>
<evidence type="ECO:0000256" key="6">
    <source>
        <dbReference type="ARBA" id="ARBA00022857"/>
    </source>
</evidence>
<evidence type="ECO:0000256" key="5">
    <source>
        <dbReference type="ARBA" id="ARBA00022729"/>
    </source>
</evidence>
<evidence type="ECO:0000256" key="4">
    <source>
        <dbReference type="ARBA" id="ARBA00022695"/>
    </source>
</evidence>
<accession>A0A7K6GRP0</accession>
<evidence type="ECO:0000256" key="8">
    <source>
        <dbReference type="ARBA" id="ARBA00023157"/>
    </source>
</evidence>
<keyword evidence="4" id="KW-0548">Nucleotidyltransferase</keyword>
<proteinExistence type="inferred from homology"/>
<dbReference type="PANTHER" id="PTHR10339:SF19">
    <property type="entry name" value="GPI-LINKED NAD(P)(+)--ARGININE ADP-RIBOSYLTRANSFERASE 1"/>
    <property type="match status" value="1"/>
</dbReference>
<evidence type="ECO:0000313" key="11">
    <source>
        <dbReference type="EMBL" id="NWV65897.1"/>
    </source>
</evidence>
<evidence type="ECO:0000313" key="12">
    <source>
        <dbReference type="Proteomes" id="UP000564407"/>
    </source>
</evidence>
<keyword evidence="12" id="KW-1185">Reference proteome</keyword>
<feature type="signal peptide" evidence="10">
    <location>
        <begin position="1"/>
        <end position="24"/>
    </location>
</feature>
<evidence type="ECO:0000256" key="3">
    <source>
        <dbReference type="ARBA" id="ARBA00022679"/>
    </source>
</evidence>
<reference evidence="11 12" key="1">
    <citation type="submission" date="2019-09" db="EMBL/GenBank/DDBJ databases">
        <title>Bird 10,000 Genomes (B10K) Project - Family phase.</title>
        <authorList>
            <person name="Zhang G."/>
        </authorList>
    </citation>
    <scope>NUCLEOTIDE SEQUENCE [LARGE SCALE GENOMIC DNA]</scope>
    <source>
        <strain evidence="11">B10K-DU-029-44</strain>
        <tissue evidence="11">Heart</tissue>
    </source>
</reference>
<dbReference type="GO" id="GO:0005615">
    <property type="term" value="C:extracellular space"/>
    <property type="evidence" value="ECO:0007669"/>
    <property type="project" value="UniProtKB-ARBA"/>
</dbReference>
<keyword evidence="2 10" id="KW-0328">Glycosyltransferase</keyword>
<dbReference type="EC" id="2.4.2.31" evidence="10"/>
<dbReference type="PRINTS" id="PR00970">
    <property type="entry name" value="RIBTRNSFRASE"/>
</dbReference>
<dbReference type="Gene3D" id="3.90.176.10">
    <property type="entry name" value="Toxin ADP-ribosyltransferase, Chain A, domain 1"/>
    <property type="match status" value="1"/>
</dbReference>
<feature type="non-terminal residue" evidence="11">
    <location>
        <position position="1"/>
    </location>
</feature>
<dbReference type="GO" id="GO:0016779">
    <property type="term" value="F:nucleotidyltransferase activity"/>
    <property type="evidence" value="ECO:0007669"/>
    <property type="project" value="UniProtKB-KW"/>
</dbReference>
<dbReference type="SUPFAM" id="SSF56399">
    <property type="entry name" value="ADP-ribosylation"/>
    <property type="match status" value="1"/>
</dbReference>
<dbReference type="PANTHER" id="PTHR10339">
    <property type="entry name" value="ADP-RIBOSYLTRANSFERASE"/>
    <property type="match status" value="1"/>
</dbReference>
<keyword evidence="3 10" id="KW-0808">Transferase</keyword>
<name>A0A7K6GRP0_9PASS</name>
<evidence type="ECO:0000256" key="7">
    <source>
        <dbReference type="ARBA" id="ARBA00023027"/>
    </source>
</evidence>
<dbReference type="EMBL" id="VZRP01012321">
    <property type="protein sequence ID" value="NWV65897.1"/>
    <property type="molecule type" value="Genomic_DNA"/>
</dbReference>
<keyword evidence="6 10" id="KW-0521">NADP</keyword>
<dbReference type="GO" id="GO:0044194">
    <property type="term" value="C:cytolytic granule"/>
    <property type="evidence" value="ECO:0007669"/>
    <property type="project" value="UniProtKB-ARBA"/>
</dbReference>
<feature type="non-terminal residue" evidence="11">
    <location>
        <position position="264"/>
    </location>
</feature>
<dbReference type="GO" id="GO:0106274">
    <property type="term" value="F:NAD+-protein-arginine ADP-ribosyltransferase activity"/>
    <property type="evidence" value="ECO:0007669"/>
    <property type="project" value="UniProtKB-EC"/>
</dbReference>
<dbReference type="GO" id="GO:0003950">
    <property type="term" value="F:NAD+ poly-ADP-ribosyltransferase activity"/>
    <property type="evidence" value="ECO:0007669"/>
    <property type="project" value="TreeGrafter"/>
</dbReference>
<organism evidence="11 12">
    <name type="scientific">Malurus elegans</name>
    <name type="common">Red-winged fairywren</name>
    <dbReference type="NCBI Taxonomy" id="720584"/>
    <lineage>
        <taxon>Eukaryota</taxon>
        <taxon>Metazoa</taxon>
        <taxon>Chordata</taxon>
        <taxon>Craniata</taxon>
        <taxon>Vertebrata</taxon>
        <taxon>Euteleostomi</taxon>
        <taxon>Archelosauria</taxon>
        <taxon>Archosauria</taxon>
        <taxon>Dinosauria</taxon>
        <taxon>Saurischia</taxon>
        <taxon>Theropoda</taxon>
        <taxon>Coelurosauria</taxon>
        <taxon>Aves</taxon>
        <taxon>Neognathae</taxon>
        <taxon>Neoaves</taxon>
        <taxon>Telluraves</taxon>
        <taxon>Australaves</taxon>
        <taxon>Passeriformes</taxon>
        <taxon>Meliphagoidea</taxon>
        <taxon>Maluridae</taxon>
        <taxon>Malurus</taxon>
    </lineage>
</organism>
<evidence type="ECO:0000256" key="10">
    <source>
        <dbReference type="RuleBase" id="RU361228"/>
    </source>
</evidence>
<dbReference type="PROSITE" id="PS51996">
    <property type="entry name" value="TR_MART"/>
    <property type="match status" value="1"/>
</dbReference>
<dbReference type="FunFam" id="3.90.176.10:FF:000001">
    <property type="entry name" value="NAD(P)(+)--arginine ADP-ribosyltransferase"/>
    <property type="match status" value="1"/>
</dbReference>
<gene>
    <name evidence="11" type="primary">Nrt2_1</name>
    <name evidence="11" type="ORF">MALELE_R10077</name>
</gene>
<dbReference type="InterPro" id="IPR000768">
    <property type="entry name" value="ART"/>
</dbReference>
<keyword evidence="8" id="KW-1015">Disulfide bond</keyword>
<keyword evidence="5 10" id="KW-0732">Signal</keyword>
<sequence length="264" mass="29843">WPLRSMAPLAQTLALLAMSMAILAIDVVPMDMAPNSFDDRYWGCRHKMTPALPKLKDAELQQNTLFAEAWTQAEAEWQNRGSPLPPLLSLDQTIALIAYTGSTSLYKEFNVAVREAGRSGQHYRDNFHFKSLHFLLTTALDSLRDYECQDVYVVERNIQFETKRGERVRFGQFMSTVPKEMVSEGNEKDTSLMVTTCYGMNKQHFASNPKEQGLLIPPYEIFEVTEFTPPGEKAQTWLRSVGTLSNYNCEWLRGDIMGTPGGAG</sequence>
<feature type="chain" id="PRO_5029940252" description="NAD(P)(+)--arginine ADP-ribosyltransferase" evidence="10">
    <location>
        <begin position="25"/>
        <end position="264"/>
    </location>
</feature>
<comment type="catalytic activity">
    <reaction evidence="9 10">
        <text>L-arginyl-[protein] + NAD(+) = N(omega)-(ADP-D-ribosyl)-L-arginyl-[protein] + nicotinamide + H(+)</text>
        <dbReference type="Rhea" id="RHEA:19149"/>
        <dbReference type="Rhea" id="RHEA-COMP:10532"/>
        <dbReference type="Rhea" id="RHEA-COMP:15087"/>
        <dbReference type="ChEBI" id="CHEBI:15378"/>
        <dbReference type="ChEBI" id="CHEBI:17154"/>
        <dbReference type="ChEBI" id="CHEBI:29965"/>
        <dbReference type="ChEBI" id="CHEBI:57540"/>
        <dbReference type="ChEBI" id="CHEBI:142554"/>
        <dbReference type="EC" id="2.4.2.31"/>
    </reaction>
</comment>
<evidence type="ECO:0000256" key="1">
    <source>
        <dbReference type="ARBA" id="ARBA00009558"/>
    </source>
</evidence>
<keyword evidence="7 10" id="KW-0520">NAD</keyword>
<dbReference type="Pfam" id="PF01129">
    <property type="entry name" value="ART"/>
    <property type="match status" value="1"/>
</dbReference>
<dbReference type="PROSITE" id="PS01291">
    <property type="entry name" value="ART"/>
    <property type="match status" value="1"/>
</dbReference>
<evidence type="ECO:0000256" key="2">
    <source>
        <dbReference type="ARBA" id="ARBA00022676"/>
    </source>
</evidence>
<dbReference type="AlphaFoldDB" id="A0A7K6GRP0"/>
<evidence type="ECO:0000256" key="9">
    <source>
        <dbReference type="ARBA" id="ARBA00047597"/>
    </source>
</evidence>
<dbReference type="Proteomes" id="UP000564407">
    <property type="component" value="Unassembled WGS sequence"/>
</dbReference>
<comment type="similarity">
    <text evidence="1 10">Belongs to the Arg-specific ADP-ribosyltransferase family.</text>
</comment>
<comment type="caution">
    <text evidence="11">The sequence shown here is derived from an EMBL/GenBank/DDBJ whole genome shotgun (WGS) entry which is preliminary data.</text>
</comment>